<dbReference type="AlphaFoldDB" id="A0A8S3R366"/>
<protein>
    <submittedName>
        <fullName evidence="1">Uncharacterized protein</fullName>
    </submittedName>
</protein>
<organism evidence="1 2">
    <name type="scientific">Mytilus edulis</name>
    <name type="common">Blue mussel</name>
    <dbReference type="NCBI Taxonomy" id="6550"/>
    <lineage>
        <taxon>Eukaryota</taxon>
        <taxon>Metazoa</taxon>
        <taxon>Spiralia</taxon>
        <taxon>Lophotrochozoa</taxon>
        <taxon>Mollusca</taxon>
        <taxon>Bivalvia</taxon>
        <taxon>Autobranchia</taxon>
        <taxon>Pteriomorphia</taxon>
        <taxon>Mytilida</taxon>
        <taxon>Mytiloidea</taxon>
        <taxon>Mytilidae</taxon>
        <taxon>Mytilinae</taxon>
        <taxon>Mytilus</taxon>
    </lineage>
</organism>
<sequence length="153" mass="17731">MIQKTQRNSNWNYVNIIIEVGDKQQDQPSKQKRFWGYIKSLKYENTGIAPLKTIDVFKHHNRQSQYIEQTVPISPLLRKITATYQSHQVNNIHRRQSYITVTTEGVKKLLIKCNPSKACGPDKIPARILRECADDLAPFLCIEFNASLRSGFR</sequence>
<dbReference type="Proteomes" id="UP000683360">
    <property type="component" value="Unassembled WGS sequence"/>
</dbReference>
<dbReference type="OrthoDB" id="411173at2759"/>
<accession>A0A8S3R366</accession>
<evidence type="ECO:0000313" key="1">
    <source>
        <dbReference type="EMBL" id="CAG2199623.1"/>
    </source>
</evidence>
<comment type="caution">
    <text evidence="1">The sequence shown here is derived from an EMBL/GenBank/DDBJ whole genome shotgun (WGS) entry which is preliminary data.</text>
</comment>
<dbReference type="PANTHER" id="PTHR47510:SF3">
    <property type="entry name" value="ENDO_EXONUCLEASE_PHOSPHATASE DOMAIN-CONTAINING PROTEIN"/>
    <property type="match status" value="1"/>
</dbReference>
<gene>
    <name evidence="1" type="ORF">MEDL_14358</name>
</gene>
<proteinExistence type="predicted"/>
<keyword evidence="2" id="KW-1185">Reference proteome</keyword>
<evidence type="ECO:0000313" key="2">
    <source>
        <dbReference type="Proteomes" id="UP000683360"/>
    </source>
</evidence>
<reference evidence="1" key="1">
    <citation type="submission" date="2021-03" db="EMBL/GenBank/DDBJ databases">
        <authorList>
            <person name="Bekaert M."/>
        </authorList>
    </citation>
    <scope>NUCLEOTIDE SEQUENCE</scope>
</reference>
<name>A0A8S3R366_MYTED</name>
<dbReference type="EMBL" id="CAJPWZ010000722">
    <property type="protein sequence ID" value="CAG2199623.1"/>
    <property type="molecule type" value="Genomic_DNA"/>
</dbReference>
<dbReference type="PANTHER" id="PTHR47510">
    <property type="entry name" value="REVERSE TRANSCRIPTASE DOMAIN-CONTAINING PROTEIN"/>
    <property type="match status" value="1"/>
</dbReference>